<dbReference type="InterPro" id="IPR053028">
    <property type="entry name" value="Spo0E-like_phosphatase"/>
</dbReference>
<evidence type="ECO:0000313" key="2">
    <source>
        <dbReference type="Proteomes" id="UP001209318"/>
    </source>
</evidence>
<dbReference type="PANTHER" id="PTHR41263:SF1">
    <property type="entry name" value="ASPARTYL-PHOSPHATE PHOSPHATASE YISI"/>
    <property type="match status" value="1"/>
</dbReference>
<reference evidence="1" key="1">
    <citation type="submission" date="2022-10" db="EMBL/GenBank/DDBJ databases">
        <title>Description of Fervidibacillus gen. nov. in the family Fervidibacillaceae fam. nov. with two species, Fervidibacillus albus sp. nov., and Fervidibacillus halotolerans sp. nov., isolated from tidal flat sediments.</title>
        <authorList>
            <person name="Kwon K.K."/>
            <person name="Yang S.-H."/>
        </authorList>
    </citation>
    <scope>NUCLEOTIDE SEQUENCE</scope>
    <source>
        <strain evidence="1">JCM 19140</strain>
    </source>
</reference>
<dbReference type="GO" id="GO:0046983">
    <property type="term" value="F:protein dimerization activity"/>
    <property type="evidence" value="ECO:0007669"/>
    <property type="project" value="InterPro"/>
</dbReference>
<gene>
    <name evidence="1" type="ORF">OEV98_01795</name>
</gene>
<organism evidence="1 2">
    <name type="scientific">Perspicuibacillus lycopersici</name>
    <dbReference type="NCBI Taxonomy" id="1325689"/>
    <lineage>
        <taxon>Bacteria</taxon>
        <taxon>Bacillati</taxon>
        <taxon>Bacillota</taxon>
        <taxon>Bacilli</taxon>
        <taxon>Bacillales</taxon>
        <taxon>Bacillaceae</taxon>
        <taxon>Perspicuibacillus</taxon>
    </lineage>
</organism>
<dbReference type="SUPFAM" id="SSF140500">
    <property type="entry name" value="BAS1536-like"/>
    <property type="match status" value="1"/>
</dbReference>
<dbReference type="InterPro" id="IPR018540">
    <property type="entry name" value="Spo0E-like"/>
</dbReference>
<evidence type="ECO:0000313" key="1">
    <source>
        <dbReference type="EMBL" id="MCU9612294.1"/>
    </source>
</evidence>
<accession>A0AAE3LPF5</accession>
<dbReference type="GO" id="GO:0043937">
    <property type="term" value="P:regulation of sporulation"/>
    <property type="evidence" value="ECO:0007669"/>
    <property type="project" value="InterPro"/>
</dbReference>
<dbReference type="InterPro" id="IPR036638">
    <property type="entry name" value="HLH_DNA-bd_sf"/>
</dbReference>
<dbReference type="RefSeq" id="WP_263071426.1">
    <property type="nucleotide sequence ID" value="NZ_JAOUSF010000001.1"/>
</dbReference>
<name>A0AAE3LPF5_9BACI</name>
<dbReference type="Pfam" id="PF09388">
    <property type="entry name" value="SpoOE-like"/>
    <property type="match status" value="1"/>
</dbReference>
<keyword evidence="2" id="KW-1185">Reference proteome</keyword>
<dbReference type="Proteomes" id="UP001209318">
    <property type="component" value="Unassembled WGS sequence"/>
</dbReference>
<comment type="caution">
    <text evidence="1">The sequence shown here is derived from an EMBL/GenBank/DDBJ whole genome shotgun (WGS) entry which is preliminary data.</text>
</comment>
<protein>
    <submittedName>
        <fullName evidence="1">Aspartyl-phosphate phosphatase Spo0E family protein</fullName>
    </submittedName>
</protein>
<dbReference type="EMBL" id="JAOUSF010000001">
    <property type="protein sequence ID" value="MCU9612294.1"/>
    <property type="molecule type" value="Genomic_DNA"/>
</dbReference>
<sequence length="79" mass="9459">MKTERDIEEIKAAIKNKRELMIASAKTYGFTSEKTLRYSQELDLLINEYQRFFRKMELEKLPFFGYQTKEALRPGKLYA</sequence>
<dbReference type="InterPro" id="IPR037208">
    <property type="entry name" value="Spo0E-like_sf"/>
</dbReference>
<dbReference type="Gene3D" id="4.10.280.10">
    <property type="entry name" value="Helix-loop-helix DNA-binding domain"/>
    <property type="match status" value="1"/>
</dbReference>
<dbReference type="PANTHER" id="PTHR41263">
    <property type="entry name" value="ASPARTYL-PHOSPHATE PHOSPHATASE YISI"/>
    <property type="match status" value="1"/>
</dbReference>
<dbReference type="AlphaFoldDB" id="A0AAE3LPF5"/>
<proteinExistence type="predicted"/>